<sequence>MESMALVRRKRERKKKFEICGEFCDFRWSVMGSSLETITGEREDDEERWREKRYVGCGEVCRWSTAERRRRKRVGDGGFRPTVVGIDGRKWVGFVWL</sequence>
<name>A0ABS8VQI2_DATST</name>
<dbReference type="EMBL" id="JACEIK010005671">
    <property type="protein sequence ID" value="MCE0481994.1"/>
    <property type="molecule type" value="Genomic_DNA"/>
</dbReference>
<reference evidence="1 2" key="1">
    <citation type="journal article" date="2021" name="BMC Genomics">
        <title>Datura genome reveals duplications of psychoactive alkaloid biosynthetic genes and high mutation rate following tissue culture.</title>
        <authorList>
            <person name="Rajewski A."/>
            <person name="Carter-House D."/>
            <person name="Stajich J."/>
            <person name="Litt A."/>
        </authorList>
    </citation>
    <scope>NUCLEOTIDE SEQUENCE [LARGE SCALE GENOMIC DNA]</scope>
    <source>
        <strain evidence="1">AR-01</strain>
    </source>
</reference>
<gene>
    <name evidence="1" type="ORF">HAX54_040294</name>
</gene>
<dbReference type="Proteomes" id="UP000823775">
    <property type="component" value="Unassembled WGS sequence"/>
</dbReference>
<evidence type="ECO:0000313" key="1">
    <source>
        <dbReference type="EMBL" id="MCE0481994.1"/>
    </source>
</evidence>
<evidence type="ECO:0000313" key="2">
    <source>
        <dbReference type="Proteomes" id="UP000823775"/>
    </source>
</evidence>
<keyword evidence="2" id="KW-1185">Reference proteome</keyword>
<proteinExistence type="predicted"/>
<accession>A0ABS8VQI2</accession>
<protein>
    <submittedName>
        <fullName evidence="1">Uncharacterized protein</fullName>
    </submittedName>
</protein>
<comment type="caution">
    <text evidence="1">The sequence shown here is derived from an EMBL/GenBank/DDBJ whole genome shotgun (WGS) entry which is preliminary data.</text>
</comment>
<organism evidence="1 2">
    <name type="scientific">Datura stramonium</name>
    <name type="common">Jimsonweed</name>
    <name type="synonym">Common thornapple</name>
    <dbReference type="NCBI Taxonomy" id="4076"/>
    <lineage>
        <taxon>Eukaryota</taxon>
        <taxon>Viridiplantae</taxon>
        <taxon>Streptophyta</taxon>
        <taxon>Embryophyta</taxon>
        <taxon>Tracheophyta</taxon>
        <taxon>Spermatophyta</taxon>
        <taxon>Magnoliopsida</taxon>
        <taxon>eudicotyledons</taxon>
        <taxon>Gunneridae</taxon>
        <taxon>Pentapetalae</taxon>
        <taxon>asterids</taxon>
        <taxon>lamiids</taxon>
        <taxon>Solanales</taxon>
        <taxon>Solanaceae</taxon>
        <taxon>Solanoideae</taxon>
        <taxon>Datureae</taxon>
        <taxon>Datura</taxon>
    </lineage>
</organism>